<dbReference type="EMBL" id="UZAD01001584">
    <property type="protein sequence ID" value="VDN85184.1"/>
    <property type="molecule type" value="Genomic_DNA"/>
</dbReference>
<sequence length="69" mass="7673">MEFRWDHYTTERFCAFIANGNEPGNGGRERGEWKSWKSGSGGGNWDSWKNSNKPISAKAEAHASASIDP</sequence>
<proteinExistence type="predicted"/>
<evidence type="ECO:0000256" key="1">
    <source>
        <dbReference type="SAM" id="MobiDB-lite"/>
    </source>
</evidence>
<evidence type="ECO:0000313" key="3">
    <source>
        <dbReference type="Proteomes" id="UP000278627"/>
    </source>
</evidence>
<evidence type="ECO:0000313" key="2">
    <source>
        <dbReference type="EMBL" id="VDN85184.1"/>
    </source>
</evidence>
<name>A0A0N4T747_BRUPA</name>
<accession>A0A0N4T747</accession>
<dbReference type="AlphaFoldDB" id="A0A0N4T747"/>
<evidence type="ECO:0000313" key="4">
    <source>
        <dbReference type="WBParaSite" id="BPAG_0000403401-mRNA-1"/>
    </source>
</evidence>
<gene>
    <name evidence="2" type="ORF">BPAG_LOCUS3998</name>
</gene>
<keyword evidence="3" id="KW-1185">Reference proteome</keyword>
<dbReference type="STRING" id="6280.A0A0N4T747"/>
<feature type="region of interest" description="Disordered" evidence="1">
    <location>
        <begin position="19"/>
        <end position="69"/>
    </location>
</feature>
<protein>
    <submittedName>
        <fullName evidence="2 4">Uncharacterized protein</fullName>
    </submittedName>
</protein>
<reference evidence="4" key="1">
    <citation type="submission" date="2017-02" db="UniProtKB">
        <authorList>
            <consortium name="WormBaseParasite"/>
        </authorList>
    </citation>
    <scope>IDENTIFICATION</scope>
</reference>
<reference evidence="2 3" key="2">
    <citation type="submission" date="2018-11" db="EMBL/GenBank/DDBJ databases">
        <authorList>
            <consortium name="Pathogen Informatics"/>
        </authorList>
    </citation>
    <scope>NUCLEOTIDE SEQUENCE [LARGE SCALE GENOMIC DNA]</scope>
</reference>
<dbReference type="WBParaSite" id="BPAG_0000403401-mRNA-1">
    <property type="protein sequence ID" value="BPAG_0000403401-mRNA-1"/>
    <property type="gene ID" value="BPAG_0000403401"/>
</dbReference>
<dbReference type="Proteomes" id="UP000278627">
    <property type="component" value="Unassembled WGS sequence"/>
</dbReference>
<organism evidence="4">
    <name type="scientific">Brugia pahangi</name>
    <name type="common">Filarial nematode worm</name>
    <dbReference type="NCBI Taxonomy" id="6280"/>
    <lineage>
        <taxon>Eukaryota</taxon>
        <taxon>Metazoa</taxon>
        <taxon>Ecdysozoa</taxon>
        <taxon>Nematoda</taxon>
        <taxon>Chromadorea</taxon>
        <taxon>Rhabditida</taxon>
        <taxon>Spirurina</taxon>
        <taxon>Spiruromorpha</taxon>
        <taxon>Filarioidea</taxon>
        <taxon>Onchocercidae</taxon>
        <taxon>Brugia</taxon>
    </lineage>
</organism>